<gene>
    <name evidence="1" type="ORF">Enr17x_23340</name>
</gene>
<accession>A0A518IB18</accession>
<dbReference type="Proteomes" id="UP000318313">
    <property type="component" value="Chromosome"/>
</dbReference>
<reference evidence="1 2" key="1">
    <citation type="submission" date="2019-03" db="EMBL/GenBank/DDBJ databases">
        <title>Deep-cultivation of Planctomycetes and their phenomic and genomic characterization uncovers novel biology.</title>
        <authorList>
            <person name="Wiegand S."/>
            <person name="Jogler M."/>
            <person name="Boedeker C."/>
            <person name="Pinto D."/>
            <person name="Vollmers J."/>
            <person name="Rivas-Marin E."/>
            <person name="Kohn T."/>
            <person name="Peeters S.H."/>
            <person name="Heuer A."/>
            <person name="Rast P."/>
            <person name="Oberbeckmann S."/>
            <person name="Bunk B."/>
            <person name="Jeske O."/>
            <person name="Meyerdierks A."/>
            <person name="Storesund J.E."/>
            <person name="Kallscheuer N."/>
            <person name="Luecker S."/>
            <person name="Lage O.M."/>
            <person name="Pohl T."/>
            <person name="Merkel B.J."/>
            <person name="Hornburger P."/>
            <person name="Mueller R.-W."/>
            <person name="Bruemmer F."/>
            <person name="Labrenz M."/>
            <person name="Spormann A.M."/>
            <person name="Op den Camp H."/>
            <person name="Overmann J."/>
            <person name="Amann R."/>
            <person name="Jetten M.S.M."/>
            <person name="Mascher T."/>
            <person name="Medema M.H."/>
            <person name="Devos D.P."/>
            <person name="Kaster A.-K."/>
            <person name="Ovreas L."/>
            <person name="Rohde M."/>
            <person name="Galperin M.Y."/>
            <person name="Jogler C."/>
        </authorList>
    </citation>
    <scope>NUCLEOTIDE SEQUENCE [LARGE SCALE GENOMIC DNA]</scope>
    <source>
        <strain evidence="1 2">Enr17</strain>
    </source>
</reference>
<keyword evidence="2" id="KW-1185">Reference proteome</keyword>
<dbReference type="AlphaFoldDB" id="A0A518IB18"/>
<dbReference type="KEGG" id="gfm:Enr17x_23340"/>
<proteinExistence type="predicted"/>
<protein>
    <submittedName>
        <fullName evidence="1">Uncharacterized protein</fullName>
    </submittedName>
</protein>
<evidence type="ECO:0000313" key="2">
    <source>
        <dbReference type="Proteomes" id="UP000318313"/>
    </source>
</evidence>
<sequence>MKSAFFMKQRLRIRFKNRQELRQGSLWNRCDLQMSGEWIPALSLGNWQDLKAVSPDQRYVALVQWNTKENQPGFHVVRIDTHARTYHKTKRIAGLCRELKWQQDRFVWEKS</sequence>
<dbReference type="EMBL" id="CP037452">
    <property type="protein sequence ID" value="QDV50296.1"/>
    <property type="molecule type" value="Genomic_DNA"/>
</dbReference>
<organism evidence="1 2">
    <name type="scientific">Gimesia fumaroli</name>
    <dbReference type="NCBI Taxonomy" id="2527976"/>
    <lineage>
        <taxon>Bacteria</taxon>
        <taxon>Pseudomonadati</taxon>
        <taxon>Planctomycetota</taxon>
        <taxon>Planctomycetia</taxon>
        <taxon>Planctomycetales</taxon>
        <taxon>Planctomycetaceae</taxon>
        <taxon>Gimesia</taxon>
    </lineage>
</organism>
<name>A0A518IB18_9PLAN</name>
<evidence type="ECO:0000313" key="1">
    <source>
        <dbReference type="EMBL" id="QDV50296.1"/>
    </source>
</evidence>